<feature type="chain" id="PRO_5011447705" evidence="1">
    <location>
        <begin position="21"/>
        <end position="206"/>
    </location>
</feature>
<dbReference type="STRING" id="578942.SAMN05216289_12831"/>
<dbReference type="EMBL" id="FOVF01000028">
    <property type="protein sequence ID" value="SFN52988.1"/>
    <property type="molecule type" value="Genomic_DNA"/>
</dbReference>
<dbReference type="Pfam" id="PF04264">
    <property type="entry name" value="YceI"/>
    <property type="match status" value="1"/>
</dbReference>
<dbReference type="PANTHER" id="PTHR34406:SF1">
    <property type="entry name" value="PROTEIN YCEI"/>
    <property type="match status" value="1"/>
</dbReference>
<dbReference type="InterPro" id="IPR007372">
    <property type="entry name" value="Lipid/polyisoprenoid-bd_YceI"/>
</dbReference>
<evidence type="ECO:0000256" key="1">
    <source>
        <dbReference type="SAM" id="SignalP"/>
    </source>
</evidence>
<dbReference type="Proteomes" id="UP000198575">
    <property type="component" value="Unassembled WGS sequence"/>
</dbReference>
<evidence type="ECO:0000313" key="4">
    <source>
        <dbReference type="Proteomes" id="UP000198575"/>
    </source>
</evidence>
<dbReference type="InterPro" id="IPR036761">
    <property type="entry name" value="TTHA0802/YceI-like_sf"/>
</dbReference>
<reference evidence="3 4" key="1">
    <citation type="submission" date="2016-10" db="EMBL/GenBank/DDBJ databases">
        <authorList>
            <person name="de Groot N.N."/>
        </authorList>
    </citation>
    <scope>NUCLEOTIDE SEQUENCE [LARGE SCALE GENOMIC DNA]</scope>
    <source>
        <strain evidence="3 4">CGMCC 1.7659</strain>
    </source>
</reference>
<dbReference type="PANTHER" id="PTHR34406">
    <property type="entry name" value="PROTEIN YCEI"/>
    <property type="match status" value="1"/>
</dbReference>
<accession>A0A1I4ZS40</accession>
<protein>
    <submittedName>
        <fullName evidence="3">Polyisoprenoid-binding protein YceI</fullName>
    </submittedName>
</protein>
<gene>
    <name evidence="3" type="ORF">SAMN05216289_12831</name>
</gene>
<dbReference type="SMART" id="SM00867">
    <property type="entry name" value="YceI"/>
    <property type="match status" value="1"/>
</dbReference>
<name>A0A1I4ZS40_9GAMM</name>
<evidence type="ECO:0000259" key="2">
    <source>
        <dbReference type="SMART" id="SM00867"/>
    </source>
</evidence>
<organism evidence="3 4">
    <name type="scientific">Dokdonella immobilis</name>
    <dbReference type="NCBI Taxonomy" id="578942"/>
    <lineage>
        <taxon>Bacteria</taxon>
        <taxon>Pseudomonadati</taxon>
        <taxon>Pseudomonadota</taxon>
        <taxon>Gammaproteobacteria</taxon>
        <taxon>Lysobacterales</taxon>
        <taxon>Rhodanobacteraceae</taxon>
        <taxon>Dokdonella</taxon>
    </lineage>
</organism>
<feature type="domain" description="Lipid/polyisoprenoid-binding YceI-like" evidence="2">
    <location>
        <begin position="31"/>
        <end position="191"/>
    </location>
</feature>
<proteinExistence type="predicted"/>
<sequence>MVAALFLPGCLIAMMTLATTAPGAEPPRMETLQFDSKRSSAQFSVKVFWMIPVDGQFGGLRGEVVVDHFSSQARVDARIDADGVTMRRSAYENWVKSAEFFDVERYPEIRFHSDSFPISRLHGGGDLPGVLTMRGIEQSVLFQVQPSTCDRPAIDCDVMADGTVRRSEFGMTTRRASLSDKVELSFSVRIVAPAARAPEPMTRPPQ</sequence>
<dbReference type="Gene3D" id="2.40.128.110">
    <property type="entry name" value="Lipid/polyisoprenoid-binding, YceI-like"/>
    <property type="match status" value="1"/>
</dbReference>
<keyword evidence="4" id="KW-1185">Reference proteome</keyword>
<dbReference type="SUPFAM" id="SSF101874">
    <property type="entry name" value="YceI-like"/>
    <property type="match status" value="1"/>
</dbReference>
<evidence type="ECO:0000313" key="3">
    <source>
        <dbReference type="EMBL" id="SFN52988.1"/>
    </source>
</evidence>
<keyword evidence="1" id="KW-0732">Signal</keyword>
<dbReference type="AlphaFoldDB" id="A0A1I4ZS40"/>
<feature type="signal peptide" evidence="1">
    <location>
        <begin position="1"/>
        <end position="20"/>
    </location>
</feature>